<dbReference type="InterPro" id="IPR010982">
    <property type="entry name" value="Lambda_DNA-bd_dom_sf"/>
</dbReference>
<feature type="region of interest" description="Disordered" evidence="1">
    <location>
        <begin position="1"/>
        <end position="20"/>
    </location>
</feature>
<evidence type="ECO:0000256" key="1">
    <source>
        <dbReference type="SAM" id="MobiDB-lite"/>
    </source>
</evidence>
<name>A0A9Q9PBZ2_9MICO</name>
<dbReference type="KEGG" id="cpoi:OE229_17775"/>
<dbReference type="Pfam" id="PF13384">
    <property type="entry name" value="HTH_23"/>
    <property type="match status" value="1"/>
</dbReference>
<dbReference type="Proteomes" id="UP001062223">
    <property type="component" value="Plasmid unnamed"/>
</dbReference>
<keyword evidence="2" id="KW-0614">Plasmid</keyword>
<accession>A0A9Q9PBZ2</accession>
<organism evidence="2 3">
    <name type="scientific">Curtobacterium poinsettiae</name>
    <dbReference type="NCBI Taxonomy" id="159612"/>
    <lineage>
        <taxon>Bacteria</taxon>
        <taxon>Bacillati</taxon>
        <taxon>Actinomycetota</taxon>
        <taxon>Actinomycetes</taxon>
        <taxon>Micrococcales</taxon>
        <taxon>Microbacteriaceae</taxon>
        <taxon>Curtobacterium</taxon>
    </lineage>
</organism>
<sequence length="90" mass="9872">MTTPTPPRRAGKPRKTVTDEARAEQLLDELRQAEALFRETAERRVQLAIEAHAIGLTTTRIAEAVGVSQPSVSNWVRAARATDAHSNPND</sequence>
<evidence type="ECO:0000313" key="3">
    <source>
        <dbReference type="Proteomes" id="UP001062223"/>
    </source>
</evidence>
<gene>
    <name evidence="2" type="ORF">OE229_17775</name>
</gene>
<dbReference type="RefSeq" id="WP_262140225.1">
    <property type="nucleotide sequence ID" value="NZ_CP106880.1"/>
</dbReference>
<dbReference type="AlphaFoldDB" id="A0A9Q9PBZ2"/>
<dbReference type="Gene3D" id="1.10.260.40">
    <property type="entry name" value="lambda repressor-like DNA-binding domains"/>
    <property type="match status" value="1"/>
</dbReference>
<dbReference type="EMBL" id="CP106880">
    <property type="protein sequence ID" value="UYC82682.1"/>
    <property type="molecule type" value="Genomic_DNA"/>
</dbReference>
<protein>
    <submittedName>
        <fullName evidence="2">Helix-turn-helix domain-containing protein</fullName>
    </submittedName>
</protein>
<reference evidence="2" key="1">
    <citation type="submission" date="2022-09" db="EMBL/GenBank/DDBJ databases">
        <title>Taxonomy of Curtobacterium flaccumfaciens.</title>
        <authorList>
            <person name="Osdaghi E."/>
            <person name="Taghavi S.M."/>
            <person name="Hamidizade M."/>
            <person name="Abachi H."/>
            <person name="Fazliarab A."/>
            <person name="Baeyen S."/>
            <person name="Portier P."/>
            <person name="Van Vaerenbergh J."/>
            <person name="Jacques M.-A."/>
        </authorList>
    </citation>
    <scope>NUCLEOTIDE SEQUENCE</scope>
    <source>
        <strain evidence="2">AGQB46</strain>
        <plasmid evidence="2">unnamed</plasmid>
    </source>
</reference>
<dbReference type="GO" id="GO:0003677">
    <property type="term" value="F:DNA binding"/>
    <property type="evidence" value="ECO:0007669"/>
    <property type="project" value="InterPro"/>
</dbReference>
<evidence type="ECO:0000313" key="2">
    <source>
        <dbReference type="EMBL" id="UYC82682.1"/>
    </source>
</evidence>
<proteinExistence type="predicted"/>
<geneLocation type="plasmid" evidence="2 3">
    <name>unnamed</name>
</geneLocation>